<keyword evidence="8 9" id="KW-0472">Membrane</keyword>
<proteinExistence type="inferred from homology"/>
<dbReference type="OrthoDB" id="1916310at2759"/>
<dbReference type="EnsemblMetazoa" id="AALB006676-RA">
    <property type="protein sequence ID" value="AALB006676-PA"/>
    <property type="gene ID" value="AALB006676"/>
</dbReference>
<feature type="transmembrane region" description="Helical" evidence="9">
    <location>
        <begin position="22"/>
        <end position="40"/>
    </location>
</feature>
<evidence type="ECO:0000256" key="2">
    <source>
        <dbReference type="ARBA" id="ARBA00004434"/>
    </source>
</evidence>
<name>A0A182FJI1_ANOAL</name>
<keyword evidence="11" id="KW-1185">Reference proteome</keyword>
<dbReference type="VEuPathDB" id="VectorBase:AALB006676"/>
<reference evidence="10" key="2">
    <citation type="submission" date="2022-08" db="UniProtKB">
        <authorList>
            <consortium name="EnsemblMetazoa"/>
        </authorList>
    </citation>
    <scope>IDENTIFICATION</scope>
    <source>
        <strain evidence="10">STECLA/ALBI9_A</strain>
    </source>
</reference>
<evidence type="ECO:0000256" key="8">
    <source>
        <dbReference type="ARBA" id="ARBA00023136"/>
    </source>
</evidence>
<dbReference type="GO" id="GO:0061617">
    <property type="term" value="C:MICOS complex"/>
    <property type="evidence" value="ECO:0007669"/>
    <property type="project" value="UniProtKB-UniRule"/>
</dbReference>
<evidence type="ECO:0000256" key="3">
    <source>
        <dbReference type="ARBA" id="ARBA00006792"/>
    </source>
</evidence>
<dbReference type="AlphaFoldDB" id="A0A182FJI1"/>
<reference evidence="10 11" key="1">
    <citation type="journal article" date="2017" name="G3 (Bethesda)">
        <title>The Physical Genome Mapping of Anopheles albimanus Corrected Scaffold Misassemblies and Identified Interarm Rearrangements in Genus Anopheles.</title>
        <authorList>
            <person name="Artemov G.N."/>
            <person name="Peery A.N."/>
            <person name="Jiang X."/>
            <person name="Tu Z."/>
            <person name="Stegniy V.N."/>
            <person name="Sharakhova M.V."/>
            <person name="Sharakhov I.V."/>
        </authorList>
    </citation>
    <scope>NUCLEOTIDE SEQUENCE [LARGE SCALE GENOMIC DNA]</scope>
    <source>
        <strain evidence="10 11">ALBI9_A</strain>
    </source>
</reference>
<keyword evidence="7 9" id="KW-0496">Mitochondrion</keyword>
<dbReference type="STRING" id="7167.A0A182FJI1"/>
<sequence length="70" mass="7664">MAQTFAEDQYGKKIDRCLTDTLLKFGGGLAIGSVLSLLFFKRRSWPIIMGSGFGIGVAYNNCERSLNASK</sequence>
<evidence type="ECO:0000256" key="1">
    <source>
        <dbReference type="ARBA" id="ARBA00002689"/>
    </source>
</evidence>
<evidence type="ECO:0000256" key="4">
    <source>
        <dbReference type="ARBA" id="ARBA00022692"/>
    </source>
</evidence>
<dbReference type="PANTHER" id="PTHR21304:SF0">
    <property type="entry name" value="MICOS COMPLEX SUBUNIT MIC10"/>
    <property type="match status" value="1"/>
</dbReference>
<dbReference type="KEGG" id="aali:118461155"/>
<accession>A0A182FJI1</accession>
<evidence type="ECO:0000313" key="11">
    <source>
        <dbReference type="Proteomes" id="UP000069272"/>
    </source>
</evidence>
<evidence type="ECO:0000256" key="7">
    <source>
        <dbReference type="ARBA" id="ARBA00023128"/>
    </source>
</evidence>
<organism evidence="10 11">
    <name type="scientific">Anopheles albimanus</name>
    <name type="common">New world malaria mosquito</name>
    <dbReference type="NCBI Taxonomy" id="7167"/>
    <lineage>
        <taxon>Eukaryota</taxon>
        <taxon>Metazoa</taxon>
        <taxon>Ecdysozoa</taxon>
        <taxon>Arthropoda</taxon>
        <taxon>Hexapoda</taxon>
        <taxon>Insecta</taxon>
        <taxon>Pterygota</taxon>
        <taxon>Neoptera</taxon>
        <taxon>Endopterygota</taxon>
        <taxon>Diptera</taxon>
        <taxon>Nematocera</taxon>
        <taxon>Culicoidea</taxon>
        <taxon>Culicidae</taxon>
        <taxon>Anophelinae</taxon>
        <taxon>Anopheles</taxon>
    </lineage>
</organism>
<dbReference type="Pfam" id="PF04418">
    <property type="entry name" value="DUF543"/>
    <property type="match status" value="1"/>
</dbReference>
<comment type="subunit">
    <text evidence="9">Component of the mitochondrial contact site and cristae organizing system (MICOS) complex.</text>
</comment>
<dbReference type="Proteomes" id="UP000069272">
    <property type="component" value="Chromosome X"/>
</dbReference>
<dbReference type="GeneID" id="118461155"/>
<keyword evidence="4 9" id="KW-0812">Transmembrane</keyword>
<evidence type="ECO:0000256" key="6">
    <source>
        <dbReference type="ARBA" id="ARBA00022989"/>
    </source>
</evidence>
<protein>
    <recommendedName>
        <fullName evidence="9">MICOS complex subunit MIC10</fullName>
    </recommendedName>
</protein>
<dbReference type="PANTHER" id="PTHR21304">
    <property type="entry name" value="MICOS COMPLEX SUBUNIT MIC10"/>
    <property type="match status" value="1"/>
</dbReference>
<evidence type="ECO:0000313" key="10">
    <source>
        <dbReference type="EnsemblMetazoa" id="AALB006676-PA"/>
    </source>
</evidence>
<dbReference type="InterPro" id="IPR007512">
    <property type="entry name" value="Mic10"/>
</dbReference>
<evidence type="ECO:0000256" key="5">
    <source>
        <dbReference type="ARBA" id="ARBA00022792"/>
    </source>
</evidence>
<comment type="subcellular location">
    <subcellularLocation>
        <location evidence="2 9">Mitochondrion inner membrane</location>
        <topology evidence="2 9">Single-pass membrane protein</topology>
    </subcellularLocation>
</comment>
<dbReference type="RefSeq" id="XP_035782074.1">
    <property type="nucleotide sequence ID" value="XM_035926181.1"/>
</dbReference>
<keyword evidence="6 9" id="KW-1133">Transmembrane helix</keyword>
<comment type="similarity">
    <text evidence="3 9">Belongs to the MICOS complex subunit Mic10 family.</text>
</comment>
<comment type="function">
    <text evidence="1 9">Component of the MICOS complex, a large protein complex of the mitochondrial inner membrane that plays crucial roles in the maintenance of crista junctions, inner membrane architecture, and formation of contact sites to the outer membrane.</text>
</comment>
<keyword evidence="5 9" id="KW-0999">Mitochondrion inner membrane</keyword>
<dbReference type="VEuPathDB" id="VectorBase:AALB20_035716"/>
<evidence type="ECO:0000256" key="9">
    <source>
        <dbReference type="RuleBase" id="RU363011"/>
    </source>
</evidence>